<comment type="catalytic activity">
    <reaction evidence="6">
        <text>3-phenylpyruvate = enol-phenylpyruvate</text>
        <dbReference type="Rhea" id="RHEA:17097"/>
        <dbReference type="ChEBI" id="CHEBI:16815"/>
        <dbReference type="ChEBI" id="CHEBI:18005"/>
        <dbReference type="EC" id="5.3.2.1"/>
    </reaction>
</comment>
<dbReference type="InterPro" id="IPR014347">
    <property type="entry name" value="Tautomerase/MIF_sf"/>
</dbReference>
<evidence type="ECO:0000256" key="10">
    <source>
        <dbReference type="ARBA" id="ARBA00041631"/>
    </source>
</evidence>
<evidence type="ECO:0000313" key="13">
    <source>
        <dbReference type="EMBL" id="KAA8494108.1"/>
    </source>
</evidence>
<organism evidence="13 14">
    <name type="scientific">Porphyridium purpureum</name>
    <name type="common">Red alga</name>
    <name type="synonym">Porphyridium cruentum</name>
    <dbReference type="NCBI Taxonomy" id="35688"/>
    <lineage>
        <taxon>Eukaryota</taxon>
        <taxon>Rhodophyta</taxon>
        <taxon>Bangiophyceae</taxon>
        <taxon>Porphyridiales</taxon>
        <taxon>Porphyridiaceae</taxon>
        <taxon>Porphyridium</taxon>
    </lineage>
</organism>
<comment type="subcellular location">
    <subcellularLocation>
        <location evidence="1">Secreted</location>
    </subcellularLocation>
</comment>
<name>A0A5J4YS32_PORPP</name>
<evidence type="ECO:0000256" key="1">
    <source>
        <dbReference type="ARBA" id="ARBA00004613"/>
    </source>
</evidence>
<dbReference type="PANTHER" id="PTHR11954">
    <property type="entry name" value="D-DOPACHROME DECARBOXYLASE"/>
    <property type="match status" value="1"/>
</dbReference>
<dbReference type="SUPFAM" id="SSF55331">
    <property type="entry name" value="Tautomerase/MIF"/>
    <property type="match status" value="1"/>
</dbReference>
<dbReference type="PANTHER" id="PTHR11954:SF6">
    <property type="entry name" value="MACROPHAGE MIGRATION INHIBITORY FACTOR"/>
    <property type="match status" value="1"/>
</dbReference>
<evidence type="ECO:0000256" key="9">
    <source>
        <dbReference type="ARBA" id="ARBA00039086"/>
    </source>
</evidence>
<keyword evidence="3" id="KW-0202">Cytokine</keyword>
<gene>
    <name evidence="13" type="ORF">FVE85_4083</name>
</gene>
<dbReference type="InterPro" id="IPR001398">
    <property type="entry name" value="Macrophage_inhib_fac"/>
</dbReference>
<accession>A0A5J4YS32</accession>
<evidence type="ECO:0000313" key="14">
    <source>
        <dbReference type="Proteomes" id="UP000324585"/>
    </source>
</evidence>
<protein>
    <recommendedName>
        <fullName evidence="12">L-dopachrome isomerase</fullName>
        <ecNumber evidence="9">5.3.2.1</ecNumber>
        <ecNumber evidence="8">5.3.3.12</ecNumber>
    </recommendedName>
    <alternativeName>
        <fullName evidence="10">L-dopachrome tautomerase</fullName>
    </alternativeName>
    <alternativeName>
        <fullName evidence="11">Phenylpyruvate tautomerase</fullName>
    </alternativeName>
</protein>
<comment type="catalytic activity">
    <reaction evidence="7">
        <text>L-dopachrome = 5,6-dihydroxyindole-2-carboxylate</text>
        <dbReference type="Rhea" id="RHEA:13041"/>
        <dbReference type="ChEBI" id="CHEBI:16875"/>
        <dbReference type="ChEBI" id="CHEBI:57509"/>
        <dbReference type="EC" id="5.3.3.12"/>
    </reaction>
</comment>
<dbReference type="Gene3D" id="3.30.429.10">
    <property type="entry name" value="Macrophage Migration Inhibitory Factor"/>
    <property type="match status" value="1"/>
</dbReference>
<evidence type="ECO:0000256" key="12">
    <source>
        <dbReference type="ARBA" id="ARBA00042730"/>
    </source>
</evidence>
<dbReference type="EMBL" id="VRMN01000005">
    <property type="protein sequence ID" value="KAA8494108.1"/>
    <property type="molecule type" value="Genomic_DNA"/>
</dbReference>
<dbReference type="EC" id="5.3.2.1" evidence="9"/>
<evidence type="ECO:0000256" key="2">
    <source>
        <dbReference type="ARBA" id="ARBA00005851"/>
    </source>
</evidence>
<keyword evidence="4" id="KW-0964">Secreted</keyword>
<comment type="similarity">
    <text evidence="2">Belongs to the MIF family.</text>
</comment>
<dbReference type="OrthoDB" id="255819at2759"/>
<proteinExistence type="inferred from homology"/>
<comment type="caution">
    <text evidence="13">The sequence shown here is derived from an EMBL/GenBank/DDBJ whole genome shotgun (WGS) entry which is preliminary data.</text>
</comment>
<evidence type="ECO:0000256" key="7">
    <source>
        <dbReference type="ARBA" id="ARBA00036823"/>
    </source>
</evidence>
<dbReference type="Proteomes" id="UP000324585">
    <property type="component" value="Unassembled WGS sequence"/>
</dbReference>
<evidence type="ECO:0000256" key="3">
    <source>
        <dbReference type="ARBA" id="ARBA00022514"/>
    </source>
</evidence>
<evidence type="ECO:0000256" key="6">
    <source>
        <dbReference type="ARBA" id="ARBA00036735"/>
    </source>
</evidence>
<keyword evidence="5" id="KW-0413">Isomerase</keyword>
<sequence>MPSFMLTTNVAVADSAKFNAKASKLMAQITGKPEKFVCVSVRADTPMSFGGSADPCGYVVLVNLGGFKDNKAICGHVFTLLERELGLAKDRVYVEINAPNGADYGWNGSTFA</sequence>
<dbReference type="EC" id="5.3.3.12" evidence="8"/>
<dbReference type="GO" id="GO:0050178">
    <property type="term" value="F:phenylpyruvate tautomerase activity"/>
    <property type="evidence" value="ECO:0007669"/>
    <property type="project" value="UniProtKB-EC"/>
</dbReference>
<keyword evidence="14" id="KW-1185">Reference proteome</keyword>
<dbReference type="GO" id="GO:0004167">
    <property type="term" value="F:dopachrome isomerase activity"/>
    <property type="evidence" value="ECO:0007669"/>
    <property type="project" value="UniProtKB-EC"/>
</dbReference>
<dbReference type="OMA" id="YINFFDM"/>
<dbReference type="GO" id="GO:0005125">
    <property type="term" value="F:cytokine activity"/>
    <property type="evidence" value="ECO:0007669"/>
    <property type="project" value="UniProtKB-KW"/>
</dbReference>
<reference evidence="14" key="1">
    <citation type="journal article" date="2019" name="Nat. Commun.">
        <title>Expansion of phycobilisome linker gene families in mesophilic red algae.</title>
        <authorList>
            <person name="Lee J."/>
            <person name="Kim D."/>
            <person name="Bhattacharya D."/>
            <person name="Yoon H.S."/>
        </authorList>
    </citation>
    <scope>NUCLEOTIDE SEQUENCE [LARGE SCALE GENOMIC DNA]</scope>
    <source>
        <strain evidence="14">CCMP 1328</strain>
    </source>
</reference>
<evidence type="ECO:0000256" key="5">
    <source>
        <dbReference type="ARBA" id="ARBA00023235"/>
    </source>
</evidence>
<evidence type="ECO:0000256" key="4">
    <source>
        <dbReference type="ARBA" id="ARBA00022525"/>
    </source>
</evidence>
<evidence type="ECO:0000256" key="11">
    <source>
        <dbReference type="ARBA" id="ARBA00041912"/>
    </source>
</evidence>
<dbReference type="GO" id="GO:0005615">
    <property type="term" value="C:extracellular space"/>
    <property type="evidence" value="ECO:0007669"/>
    <property type="project" value="UniProtKB-KW"/>
</dbReference>
<dbReference type="AlphaFoldDB" id="A0A5J4YS32"/>
<evidence type="ECO:0000256" key="8">
    <source>
        <dbReference type="ARBA" id="ARBA00038932"/>
    </source>
</evidence>
<dbReference type="Pfam" id="PF01187">
    <property type="entry name" value="MIF"/>
    <property type="match status" value="1"/>
</dbReference>